<accession>A0A4Z2J4Q3</accession>
<evidence type="ECO:0000256" key="1">
    <source>
        <dbReference type="SAM" id="MobiDB-lite"/>
    </source>
</evidence>
<organism evidence="2 3">
    <name type="scientific">Liparis tanakae</name>
    <name type="common">Tanaka's snailfish</name>
    <dbReference type="NCBI Taxonomy" id="230148"/>
    <lineage>
        <taxon>Eukaryota</taxon>
        <taxon>Metazoa</taxon>
        <taxon>Chordata</taxon>
        <taxon>Craniata</taxon>
        <taxon>Vertebrata</taxon>
        <taxon>Euteleostomi</taxon>
        <taxon>Actinopterygii</taxon>
        <taxon>Neopterygii</taxon>
        <taxon>Teleostei</taxon>
        <taxon>Neoteleostei</taxon>
        <taxon>Acanthomorphata</taxon>
        <taxon>Eupercaria</taxon>
        <taxon>Perciformes</taxon>
        <taxon>Cottioidei</taxon>
        <taxon>Cottales</taxon>
        <taxon>Liparidae</taxon>
        <taxon>Liparis</taxon>
    </lineage>
</organism>
<comment type="caution">
    <text evidence="2">The sequence shown here is derived from an EMBL/GenBank/DDBJ whole genome shotgun (WGS) entry which is preliminary data.</text>
</comment>
<protein>
    <submittedName>
        <fullName evidence="2">Uncharacterized protein</fullName>
    </submittedName>
</protein>
<dbReference type="EMBL" id="SRLO01000021">
    <property type="protein sequence ID" value="TNN85335.1"/>
    <property type="molecule type" value="Genomic_DNA"/>
</dbReference>
<keyword evidence="3" id="KW-1185">Reference proteome</keyword>
<gene>
    <name evidence="2" type="ORF">EYF80_004357</name>
</gene>
<name>A0A4Z2J4Q3_9TELE</name>
<feature type="compositionally biased region" description="Low complexity" evidence="1">
    <location>
        <begin position="46"/>
        <end position="63"/>
    </location>
</feature>
<dbReference type="Proteomes" id="UP000314294">
    <property type="component" value="Unassembled WGS sequence"/>
</dbReference>
<proteinExistence type="predicted"/>
<evidence type="ECO:0000313" key="3">
    <source>
        <dbReference type="Proteomes" id="UP000314294"/>
    </source>
</evidence>
<reference evidence="2 3" key="1">
    <citation type="submission" date="2019-03" db="EMBL/GenBank/DDBJ databases">
        <title>First draft genome of Liparis tanakae, snailfish: a comprehensive survey of snailfish specific genes.</title>
        <authorList>
            <person name="Kim W."/>
            <person name="Song I."/>
            <person name="Jeong J.-H."/>
            <person name="Kim D."/>
            <person name="Kim S."/>
            <person name="Ryu S."/>
            <person name="Song J.Y."/>
            <person name="Lee S.K."/>
        </authorList>
    </citation>
    <scope>NUCLEOTIDE SEQUENCE [LARGE SCALE GENOMIC DNA]</scope>
    <source>
        <tissue evidence="2">Muscle</tissue>
    </source>
</reference>
<feature type="region of interest" description="Disordered" evidence="1">
    <location>
        <begin position="1"/>
        <end position="89"/>
    </location>
</feature>
<evidence type="ECO:0000313" key="2">
    <source>
        <dbReference type="EMBL" id="TNN85335.1"/>
    </source>
</evidence>
<sequence length="89" mass="9668">MDNREVIQFRPEASGRRTGGFSSSKPTRSRSNPLNSRFTSVTKLIASRNPAARSRHAAAAAAATPDMTTPGATWRRELRNNGASERLAL</sequence>
<dbReference type="AlphaFoldDB" id="A0A4Z2J4Q3"/>
<feature type="compositionally biased region" description="Polar residues" evidence="1">
    <location>
        <begin position="20"/>
        <end position="42"/>
    </location>
</feature>